<dbReference type="InterPro" id="IPR035441">
    <property type="entry name" value="TFIIS/LEDGF_dom_sf"/>
</dbReference>
<feature type="domain" description="TFIIS N-terminal" evidence="6">
    <location>
        <begin position="186"/>
        <end position="261"/>
    </location>
</feature>
<gene>
    <name evidence="7" type="ORF">NCGR_LOCUS55412</name>
</gene>
<dbReference type="EMBL" id="CAJGYO010000016">
    <property type="protein sequence ID" value="CAD6272137.1"/>
    <property type="molecule type" value="Genomic_DNA"/>
</dbReference>
<feature type="compositionally biased region" description="Polar residues" evidence="5">
    <location>
        <begin position="400"/>
        <end position="410"/>
    </location>
</feature>
<dbReference type="AlphaFoldDB" id="A0A811RNL9"/>
<comment type="subcellular location">
    <subcellularLocation>
        <location evidence="1 3">Nucleus</location>
    </subcellularLocation>
</comment>
<dbReference type="Pfam" id="PF08711">
    <property type="entry name" value="Med26"/>
    <property type="match status" value="1"/>
</dbReference>
<keyword evidence="8" id="KW-1185">Reference proteome</keyword>
<evidence type="ECO:0000313" key="8">
    <source>
        <dbReference type="Proteomes" id="UP000604825"/>
    </source>
</evidence>
<feature type="compositionally biased region" description="Low complexity" evidence="5">
    <location>
        <begin position="64"/>
        <end position="77"/>
    </location>
</feature>
<feature type="coiled-coil region" evidence="4">
    <location>
        <begin position="471"/>
        <end position="505"/>
    </location>
</feature>
<evidence type="ECO:0000256" key="2">
    <source>
        <dbReference type="ARBA" id="ARBA00023242"/>
    </source>
</evidence>
<dbReference type="InterPro" id="IPR003617">
    <property type="entry name" value="TFIIS/CRSP70_N_sub"/>
</dbReference>
<dbReference type="OrthoDB" id="44867at2759"/>
<evidence type="ECO:0000313" key="7">
    <source>
        <dbReference type="EMBL" id="CAD6272137.1"/>
    </source>
</evidence>
<dbReference type="InterPro" id="IPR017923">
    <property type="entry name" value="TFIIS_N"/>
</dbReference>
<feature type="compositionally biased region" description="Polar residues" evidence="5">
    <location>
        <begin position="269"/>
        <end position="278"/>
    </location>
</feature>
<organism evidence="7 8">
    <name type="scientific">Miscanthus lutarioriparius</name>
    <dbReference type="NCBI Taxonomy" id="422564"/>
    <lineage>
        <taxon>Eukaryota</taxon>
        <taxon>Viridiplantae</taxon>
        <taxon>Streptophyta</taxon>
        <taxon>Embryophyta</taxon>
        <taxon>Tracheophyta</taxon>
        <taxon>Spermatophyta</taxon>
        <taxon>Magnoliopsida</taxon>
        <taxon>Liliopsida</taxon>
        <taxon>Poales</taxon>
        <taxon>Poaceae</taxon>
        <taxon>PACMAD clade</taxon>
        <taxon>Panicoideae</taxon>
        <taxon>Andropogonodae</taxon>
        <taxon>Andropogoneae</taxon>
        <taxon>Saccharinae</taxon>
        <taxon>Miscanthus</taxon>
    </lineage>
</organism>
<feature type="region of interest" description="Disordered" evidence="5">
    <location>
        <begin position="509"/>
        <end position="538"/>
    </location>
</feature>
<dbReference type="PROSITE" id="PS51319">
    <property type="entry name" value="TFIIS_N"/>
    <property type="match status" value="1"/>
</dbReference>
<feature type="compositionally biased region" description="Basic and acidic residues" evidence="5">
    <location>
        <begin position="150"/>
        <end position="160"/>
    </location>
</feature>
<evidence type="ECO:0000256" key="3">
    <source>
        <dbReference type="PROSITE-ProRule" id="PRU00649"/>
    </source>
</evidence>
<dbReference type="SUPFAM" id="SSF47676">
    <property type="entry name" value="Conserved domain common to transcription factors TFIIS, elongin A, CRSP70"/>
    <property type="match status" value="1"/>
</dbReference>
<feature type="region of interest" description="Disordered" evidence="5">
    <location>
        <begin position="269"/>
        <end position="300"/>
    </location>
</feature>
<feature type="compositionally biased region" description="Basic and acidic residues" evidence="5">
    <location>
        <begin position="364"/>
        <end position="373"/>
    </location>
</feature>
<evidence type="ECO:0000259" key="6">
    <source>
        <dbReference type="PROSITE" id="PS51319"/>
    </source>
</evidence>
<dbReference type="Gene3D" id="1.20.930.10">
    <property type="entry name" value="Conserved domain common to transcription factors TFIIS, elongin A, CRSP70"/>
    <property type="match status" value="1"/>
</dbReference>
<feature type="compositionally biased region" description="Basic and acidic residues" evidence="5">
    <location>
        <begin position="426"/>
        <end position="443"/>
    </location>
</feature>
<feature type="compositionally biased region" description="Acidic residues" evidence="5">
    <location>
        <begin position="136"/>
        <end position="149"/>
    </location>
</feature>
<protein>
    <recommendedName>
        <fullName evidence="6">TFIIS N-terminal domain-containing protein</fullName>
    </recommendedName>
</protein>
<dbReference type="PANTHER" id="PTHR46554:SF2">
    <property type="entry name" value="TFIIS N-TERMINAL DOMAIN-CONTAINING PROTEIN"/>
    <property type="match status" value="1"/>
</dbReference>
<dbReference type="Proteomes" id="UP000604825">
    <property type="component" value="Unassembled WGS sequence"/>
</dbReference>
<feature type="compositionally biased region" description="Basic and acidic residues" evidence="5">
    <location>
        <begin position="79"/>
        <end position="95"/>
    </location>
</feature>
<keyword evidence="4" id="KW-0175">Coiled coil</keyword>
<accession>A0A811RNL9</accession>
<evidence type="ECO:0000256" key="1">
    <source>
        <dbReference type="ARBA" id="ARBA00004123"/>
    </source>
</evidence>
<reference evidence="7" key="1">
    <citation type="submission" date="2020-10" db="EMBL/GenBank/DDBJ databases">
        <authorList>
            <person name="Han B."/>
            <person name="Lu T."/>
            <person name="Zhao Q."/>
            <person name="Huang X."/>
            <person name="Zhao Y."/>
        </authorList>
    </citation>
    <scope>NUCLEOTIDE SEQUENCE</scope>
</reference>
<dbReference type="CDD" id="cd00183">
    <property type="entry name" value="TFIIS_I"/>
    <property type="match status" value="1"/>
</dbReference>
<feature type="compositionally biased region" description="Acidic residues" evidence="5">
    <location>
        <begin position="111"/>
        <end position="120"/>
    </location>
</feature>
<evidence type="ECO:0000256" key="4">
    <source>
        <dbReference type="SAM" id="Coils"/>
    </source>
</evidence>
<evidence type="ECO:0000256" key="5">
    <source>
        <dbReference type="SAM" id="MobiDB-lite"/>
    </source>
</evidence>
<keyword evidence="2 3" id="KW-0539">Nucleus</keyword>
<dbReference type="SMART" id="SM00509">
    <property type="entry name" value="TFS2N"/>
    <property type="match status" value="1"/>
</dbReference>
<name>A0A811RNL9_9POAL</name>
<comment type="caution">
    <text evidence="7">The sequence shown here is derived from an EMBL/GenBank/DDBJ whole genome shotgun (WGS) entry which is preliminary data.</text>
</comment>
<feature type="region of interest" description="Disordered" evidence="5">
    <location>
        <begin position="319"/>
        <end position="465"/>
    </location>
</feature>
<dbReference type="PANTHER" id="PTHR46554">
    <property type="entry name" value="MEDIATOR OF RNA POLYMERASE II TRANSCRIPTION SUBUNIT 26A-RELATED"/>
    <property type="match status" value="1"/>
</dbReference>
<feature type="region of interest" description="Disordered" evidence="5">
    <location>
        <begin position="54"/>
        <end position="168"/>
    </location>
</feature>
<sequence length="538" mass="59820">MADGLDRWRDFFRGAGAGICDVIENAILVAAADAPRELLHRRDHIAERLFTTLRRDAAPPAPPSFVSAAASTTPATPVEEDKGSVRRIAEKECKVDSSSNGAHGGGHGHGDEDDDSDSDDERLRRAAASNYGHSYDDDDDEDDDQQQEDEQQHASDHNTEEGEEDDEAGELEALTNEIDEESQIVGEVIRIKEHLLHKEDHSDATLFESLRRLQLMQLSVSTLKATEIGRAVNRLRKHNSQEIRHLVHTLIEGWKVLVDEWVSTTNAALAENSPGSSNPSVVDEEEEEGLPSPPLDEGAFFAPQTTSIQLSEFFDEMDEDGNLRHNNESSLGSKRGNNGGRLANHSAVARQEPPRSSPGVVEKVQSRRPELARQEPPMRQANPQKPQSSSLQAKLHGMLNKQSNPSSSESGPGRPLKAASQQRPFGDMKPKQTREHIAIERKPMASQMDKSRLGTQSSAGAKLELAKPKVYDDGLDNNRKLEAAKRRLQERYQEAENAKRQRTIQVMELGDIPKPKHQNRQPMVKSRNNLRNWANGRR</sequence>
<feature type="compositionally biased region" description="Polar residues" evidence="5">
    <location>
        <begin position="381"/>
        <end position="392"/>
    </location>
</feature>
<dbReference type="GO" id="GO:0005634">
    <property type="term" value="C:nucleus"/>
    <property type="evidence" value="ECO:0007669"/>
    <property type="project" value="UniProtKB-SubCell"/>
</dbReference>
<proteinExistence type="predicted"/>